<dbReference type="AlphaFoldDB" id="A0A9P6T8W6"/>
<evidence type="ECO:0000256" key="1">
    <source>
        <dbReference type="SAM" id="MobiDB-lite"/>
    </source>
</evidence>
<name>A0A9P6T8W6_9BASI</name>
<protein>
    <submittedName>
        <fullName evidence="2">Uncharacterized protein</fullName>
    </submittedName>
</protein>
<gene>
    <name evidence="2" type="ORF">CROQUDRAFT_673205</name>
</gene>
<evidence type="ECO:0000313" key="2">
    <source>
        <dbReference type="EMBL" id="KAG0142989.1"/>
    </source>
</evidence>
<keyword evidence="3" id="KW-1185">Reference proteome</keyword>
<dbReference type="Gene3D" id="3.80.10.10">
    <property type="entry name" value="Ribonuclease Inhibitor"/>
    <property type="match status" value="1"/>
</dbReference>
<reference evidence="2" key="1">
    <citation type="submission" date="2013-11" db="EMBL/GenBank/DDBJ databases">
        <title>Genome sequence of the fusiform rust pathogen reveals effectors for host alternation and coevolution with pine.</title>
        <authorList>
            <consortium name="DOE Joint Genome Institute"/>
            <person name="Smith K."/>
            <person name="Pendleton A."/>
            <person name="Kubisiak T."/>
            <person name="Anderson C."/>
            <person name="Salamov A."/>
            <person name="Aerts A."/>
            <person name="Riley R."/>
            <person name="Clum A."/>
            <person name="Lindquist E."/>
            <person name="Ence D."/>
            <person name="Campbell M."/>
            <person name="Kronenberg Z."/>
            <person name="Feau N."/>
            <person name="Dhillon B."/>
            <person name="Hamelin R."/>
            <person name="Burleigh J."/>
            <person name="Smith J."/>
            <person name="Yandell M."/>
            <person name="Nelson C."/>
            <person name="Grigoriev I."/>
            <person name="Davis J."/>
        </authorList>
    </citation>
    <scope>NUCLEOTIDE SEQUENCE</scope>
    <source>
        <strain evidence="2">G11</strain>
    </source>
</reference>
<proteinExistence type="predicted"/>
<comment type="caution">
    <text evidence="2">The sequence shown here is derived from an EMBL/GenBank/DDBJ whole genome shotgun (WGS) entry which is preliminary data.</text>
</comment>
<dbReference type="InterPro" id="IPR032675">
    <property type="entry name" value="LRR_dom_sf"/>
</dbReference>
<accession>A0A9P6T8W6</accession>
<organism evidence="2 3">
    <name type="scientific">Cronartium quercuum f. sp. fusiforme G11</name>
    <dbReference type="NCBI Taxonomy" id="708437"/>
    <lineage>
        <taxon>Eukaryota</taxon>
        <taxon>Fungi</taxon>
        <taxon>Dikarya</taxon>
        <taxon>Basidiomycota</taxon>
        <taxon>Pucciniomycotina</taxon>
        <taxon>Pucciniomycetes</taxon>
        <taxon>Pucciniales</taxon>
        <taxon>Coleosporiaceae</taxon>
        <taxon>Cronartium</taxon>
    </lineage>
</organism>
<feature type="compositionally biased region" description="Basic and acidic residues" evidence="1">
    <location>
        <begin position="117"/>
        <end position="126"/>
    </location>
</feature>
<dbReference type="Proteomes" id="UP000886653">
    <property type="component" value="Unassembled WGS sequence"/>
</dbReference>
<feature type="region of interest" description="Disordered" evidence="1">
    <location>
        <begin position="114"/>
        <end position="133"/>
    </location>
</feature>
<sequence length="445" mass="50482">MSLSCLSMEVLKKVAGYVYDLDDDTPPCKTAGEVIENIRKKEARIIGPFRSLSMVSRRLRAACIPLLWKRLQITSDRPESSGSFEVLMDVIPKYGHLVENLVIILSEREPINWPAKTDNDESHGEQAYDNDTDDDIQSDPCDVYLYQSERYISRRKPDPLPAEQASAIIESCPNTQFLEFGCQEFLCFGSREYQRKALEEFMLSIHPSIAKLTKIRKLGWTGGSKYDLSGNLLAKFLDDLPLLKHLYCVKVGEGSNLCRSESLGPSLSKLQHLTEIQFTHGSPLHTSIGLQTYVAPLTSLYLISSSLTAELAHKFVQNFAPTLTKLVLTQCVRHDELAHTNKNPHYHLPMLTDLSINCWAESFRACKDIQCLTWIEPNNTAWASVHRLASRSTWPHLTQIRMFGSHCFKRDLRAKMTEFCKDGGIELVTTEAGQCFDYLDLSYDF</sequence>
<dbReference type="SUPFAM" id="SSF52047">
    <property type="entry name" value="RNI-like"/>
    <property type="match status" value="1"/>
</dbReference>
<evidence type="ECO:0000313" key="3">
    <source>
        <dbReference type="Proteomes" id="UP000886653"/>
    </source>
</evidence>
<dbReference type="EMBL" id="MU167331">
    <property type="protein sequence ID" value="KAG0142989.1"/>
    <property type="molecule type" value="Genomic_DNA"/>
</dbReference>